<evidence type="ECO:0000256" key="1">
    <source>
        <dbReference type="ARBA" id="ARBA00007689"/>
    </source>
</evidence>
<comment type="caution">
    <text evidence="3">The sequence shown here is derived from an EMBL/GenBank/DDBJ whole genome shotgun (WGS) entry which is preliminary data.</text>
</comment>
<dbReference type="SUPFAM" id="SSF54909">
    <property type="entry name" value="Dimeric alpha+beta barrel"/>
    <property type="match status" value="1"/>
</dbReference>
<name>A0ABN1V632_9PSEU</name>
<feature type="domain" description="YCII-related" evidence="2">
    <location>
        <begin position="3"/>
        <end position="86"/>
    </location>
</feature>
<dbReference type="EMBL" id="BAAALM010000004">
    <property type="protein sequence ID" value="GAA1196108.1"/>
    <property type="molecule type" value="Genomic_DNA"/>
</dbReference>
<dbReference type="Proteomes" id="UP001500467">
    <property type="component" value="Unassembled WGS sequence"/>
</dbReference>
<sequence>MATYAVTYTYAQDSDTERDTHRPAHKDFLAGLYESGRLRVSGPIDGGAGALLVLEGGSPEEIAGVLDADPFRVEGLIGDRTIREWSIFFGGLA</sequence>
<comment type="similarity">
    <text evidence="1">Belongs to the YciI family.</text>
</comment>
<gene>
    <name evidence="3" type="ORF">GCM10009675_08970</name>
</gene>
<organism evidence="3 4">
    <name type="scientific">Prauserella alba</name>
    <dbReference type="NCBI Taxonomy" id="176898"/>
    <lineage>
        <taxon>Bacteria</taxon>
        <taxon>Bacillati</taxon>
        <taxon>Actinomycetota</taxon>
        <taxon>Actinomycetes</taxon>
        <taxon>Pseudonocardiales</taxon>
        <taxon>Pseudonocardiaceae</taxon>
        <taxon>Prauserella</taxon>
    </lineage>
</organism>
<reference evidence="3 4" key="1">
    <citation type="journal article" date="2019" name="Int. J. Syst. Evol. Microbiol.">
        <title>The Global Catalogue of Microorganisms (GCM) 10K type strain sequencing project: providing services to taxonomists for standard genome sequencing and annotation.</title>
        <authorList>
            <consortium name="The Broad Institute Genomics Platform"/>
            <consortium name="The Broad Institute Genome Sequencing Center for Infectious Disease"/>
            <person name="Wu L."/>
            <person name="Ma J."/>
        </authorList>
    </citation>
    <scope>NUCLEOTIDE SEQUENCE [LARGE SCALE GENOMIC DNA]</scope>
    <source>
        <strain evidence="3 4">JCM 13022</strain>
    </source>
</reference>
<protein>
    <recommendedName>
        <fullName evidence="2">YCII-related domain-containing protein</fullName>
    </recommendedName>
</protein>
<proteinExistence type="inferred from homology"/>
<evidence type="ECO:0000313" key="4">
    <source>
        <dbReference type="Proteomes" id="UP001500467"/>
    </source>
</evidence>
<accession>A0ABN1V632</accession>
<evidence type="ECO:0000259" key="2">
    <source>
        <dbReference type="Pfam" id="PF03795"/>
    </source>
</evidence>
<dbReference type="InterPro" id="IPR005545">
    <property type="entry name" value="YCII"/>
</dbReference>
<keyword evidence="4" id="KW-1185">Reference proteome</keyword>
<dbReference type="RefSeq" id="WP_253859467.1">
    <property type="nucleotide sequence ID" value="NZ_BAAALM010000004.1"/>
</dbReference>
<evidence type="ECO:0000313" key="3">
    <source>
        <dbReference type="EMBL" id="GAA1196108.1"/>
    </source>
</evidence>
<dbReference type="Gene3D" id="3.30.70.1060">
    <property type="entry name" value="Dimeric alpha+beta barrel"/>
    <property type="match status" value="1"/>
</dbReference>
<dbReference type="Pfam" id="PF03795">
    <property type="entry name" value="YCII"/>
    <property type="match status" value="1"/>
</dbReference>
<dbReference type="InterPro" id="IPR011008">
    <property type="entry name" value="Dimeric_a/b-barrel"/>
</dbReference>